<reference evidence="5" key="1">
    <citation type="submission" date="2018-05" db="EMBL/GenBank/DDBJ databases">
        <authorList>
            <person name="Lanie J.A."/>
            <person name="Ng W.-L."/>
            <person name="Kazmierczak K.M."/>
            <person name="Andrzejewski T.M."/>
            <person name="Davidsen T.M."/>
            <person name="Wayne K.J."/>
            <person name="Tettelin H."/>
            <person name="Glass J.I."/>
            <person name="Rusch D."/>
            <person name="Podicherti R."/>
            <person name="Tsui H.-C.T."/>
            <person name="Winkler M.E."/>
        </authorList>
    </citation>
    <scope>NUCLEOTIDE SEQUENCE</scope>
</reference>
<name>A0A382I6H4_9ZZZZ</name>
<dbReference type="InterPro" id="IPR011650">
    <property type="entry name" value="Peptidase_M20_dimer"/>
</dbReference>
<accession>A0A382I6H4</accession>
<evidence type="ECO:0000259" key="4">
    <source>
        <dbReference type="Pfam" id="PF07687"/>
    </source>
</evidence>
<keyword evidence="3" id="KW-0378">Hydrolase</keyword>
<evidence type="ECO:0000256" key="3">
    <source>
        <dbReference type="ARBA" id="ARBA00022801"/>
    </source>
</evidence>
<protein>
    <recommendedName>
        <fullName evidence="4">Peptidase M20 dimerisation domain-containing protein</fullName>
    </recommendedName>
</protein>
<evidence type="ECO:0000313" key="5">
    <source>
        <dbReference type="EMBL" id="SVB94932.1"/>
    </source>
</evidence>
<dbReference type="InterPro" id="IPR002933">
    <property type="entry name" value="Peptidase_M20"/>
</dbReference>
<organism evidence="5">
    <name type="scientific">marine metagenome</name>
    <dbReference type="NCBI Taxonomy" id="408172"/>
    <lineage>
        <taxon>unclassified sequences</taxon>
        <taxon>metagenomes</taxon>
        <taxon>ecological metagenomes</taxon>
    </lineage>
</organism>
<dbReference type="Pfam" id="PF07687">
    <property type="entry name" value="M20_dimer"/>
    <property type="match status" value="1"/>
</dbReference>
<dbReference type="Gene3D" id="3.30.70.360">
    <property type="match status" value="1"/>
</dbReference>
<sequence>MQSHQQYISDHIETFQSELFEFLRIPSISTSPEHFEQMREAAFWLKAKMLDSGLQASIHQTPGHPIVLGEWKQAGANAPTVLVYGHYDVQPPEPLDLWNSPPFEPEIRDGCLYARGSSDDKGQLYLHLKAAEAFLRGSGNLPINLILLIEGEEEVGSPNLLPFIEDQKDLLSCDIALISDTGMMAPDLPSILCSLRGLAYFDIEVIGPSSDLHSGVYGGPVVNPALALAQILASLQDSKGRITIDKFYDDILDWTPQAKDQLQKLPFDHKAFRKSINVEPCGGEEEFTI</sequence>
<gene>
    <name evidence="5" type="ORF">METZ01_LOCUS247786</name>
</gene>
<feature type="domain" description="Peptidase M20 dimerisation" evidence="4">
    <location>
        <begin position="194"/>
        <end position="271"/>
    </location>
</feature>
<dbReference type="GO" id="GO:0008233">
    <property type="term" value="F:peptidase activity"/>
    <property type="evidence" value="ECO:0007669"/>
    <property type="project" value="UniProtKB-KW"/>
</dbReference>
<keyword evidence="1" id="KW-0645">Protease</keyword>
<dbReference type="PANTHER" id="PTHR43270:SF12">
    <property type="entry name" value="SUCCINYL-DIAMINOPIMELATE DESUCCINYLASE"/>
    <property type="match status" value="1"/>
</dbReference>
<dbReference type="GO" id="GO:0046872">
    <property type="term" value="F:metal ion binding"/>
    <property type="evidence" value="ECO:0007669"/>
    <property type="project" value="UniProtKB-KW"/>
</dbReference>
<keyword evidence="2" id="KW-0479">Metal-binding</keyword>
<dbReference type="EMBL" id="UINC01065356">
    <property type="protein sequence ID" value="SVB94932.1"/>
    <property type="molecule type" value="Genomic_DNA"/>
</dbReference>
<proteinExistence type="predicted"/>
<dbReference type="AlphaFoldDB" id="A0A382I6H4"/>
<dbReference type="GO" id="GO:0006508">
    <property type="term" value="P:proteolysis"/>
    <property type="evidence" value="ECO:0007669"/>
    <property type="project" value="UniProtKB-KW"/>
</dbReference>
<dbReference type="PANTHER" id="PTHR43270">
    <property type="entry name" value="BETA-ALA-HIS DIPEPTIDASE"/>
    <property type="match status" value="1"/>
</dbReference>
<dbReference type="Gene3D" id="3.40.630.10">
    <property type="entry name" value="Zn peptidases"/>
    <property type="match status" value="1"/>
</dbReference>
<dbReference type="InterPro" id="IPR051458">
    <property type="entry name" value="Cyt/Met_Dipeptidase"/>
</dbReference>
<dbReference type="Pfam" id="PF01546">
    <property type="entry name" value="Peptidase_M20"/>
    <property type="match status" value="1"/>
</dbReference>
<evidence type="ECO:0000256" key="1">
    <source>
        <dbReference type="ARBA" id="ARBA00022670"/>
    </source>
</evidence>
<dbReference type="SUPFAM" id="SSF53187">
    <property type="entry name" value="Zn-dependent exopeptidases"/>
    <property type="match status" value="1"/>
</dbReference>
<feature type="non-terminal residue" evidence="5">
    <location>
        <position position="289"/>
    </location>
</feature>
<evidence type="ECO:0000256" key="2">
    <source>
        <dbReference type="ARBA" id="ARBA00022723"/>
    </source>
</evidence>